<keyword evidence="6" id="KW-0902">Two-component regulatory system</keyword>
<dbReference type="GO" id="GO:0016036">
    <property type="term" value="P:cellular response to phosphate starvation"/>
    <property type="evidence" value="ECO:0007669"/>
    <property type="project" value="TreeGrafter"/>
</dbReference>
<evidence type="ECO:0000256" key="4">
    <source>
        <dbReference type="ARBA" id="ARBA00022679"/>
    </source>
</evidence>
<dbReference type="AlphaFoldDB" id="A0A941F2C6"/>
<dbReference type="InterPro" id="IPR003661">
    <property type="entry name" value="HisK_dim/P_dom"/>
</dbReference>
<keyword evidence="5" id="KW-0418">Kinase</keyword>
<dbReference type="PRINTS" id="PR00344">
    <property type="entry name" value="BCTRLSENSOR"/>
</dbReference>
<dbReference type="CDD" id="cd00082">
    <property type="entry name" value="HisKA"/>
    <property type="match status" value="1"/>
</dbReference>
<dbReference type="Proteomes" id="UP000679220">
    <property type="component" value="Unassembled WGS sequence"/>
</dbReference>
<keyword evidence="7" id="KW-0812">Transmembrane</keyword>
<dbReference type="InterPro" id="IPR005467">
    <property type="entry name" value="His_kinase_dom"/>
</dbReference>
<accession>A0A941F2C6</accession>
<dbReference type="SMART" id="SM00388">
    <property type="entry name" value="HisKA"/>
    <property type="match status" value="1"/>
</dbReference>
<keyword evidence="9" id="KW-0547">Nucleotide-binding</keyword>
<dbReference type="Pfam" id="PF00512">
    <property type="entry name" value="HisKA"/>
    <property type="match status" value="1"/>
</dbReference>
<dbReference type="GO" id="GO:0005886">
    <property type="term" value="C:plasma membrane"/>
    <property type="evidence" value="ECO:0007669"/>
    <property type="project" value="TreeGrafter"/>
</dbReference>
<reference evidence="9" key="2">
    <citation type="submission" date="2021-04" db="EMBL/GenBank/DDBJ databases">
        <authorList>
            <person name="Zhang T."/>
            <person name="Zhang Y."/>
            <person name="Lu D."/>
            <person name="Zuo D."/>
            <person name="Du Z."/>
        </authorList>
    </citation>
    <scope>NUCLEOTIDE SEQUENCE</scope>
    <source>
        <strain evidence="9">JR1</strain>
    </source>
</reference>
<evidence type="ECO:0000313" key="10">
    <source>
        <dbReference type="Proteomes" id="UP000679220"/>
    </source>
</evidence>
<dbReference type="GO" id="GO:0005524">
    <property type="term" value="F:ATP binding"/>
    <property type="evidence" value="ECO:0007669"/>
    <property type="project" value="UniProtKB-KW"/>
</dbReference>
<feature type="transmembrane region" description="Helical" evidence="7">
    <location>
        <begin position="12"/>
        <end position="32"/>
    </location>
</feature>
<dbReference type="InterPro" id="IPR003594">
    <property type="entry name" value="HATPase_dom"/>
</dbReference>
<dbReference type="InterPro" id="IPR036890">
    <property type="entry name" value="HATPase_C_sf"/>
</dbReference>
<evidence type="ECO:0000256" key="7">
    <source>
        <dbReference type="SAM" id="Phobius"/>
    </source>
</evidence>
<name>A0A941F2C6_9BACT</name>
<dbReference type="EMBL" id="JAGTAR010000003">
    <property type="protein sequence ID" value="MBR8534664.1"/>
    <property type="molecule type" value="Genomic_DNA"/>
</dbReference>
<dbReference type="SUPFAM" id="SSF55874">
    <property type="entry name" value="ATPase domain of HSP90 chaperone/DNA topoisomerase II/histidine kinase"/>
    <property type="match status" value="1"/>
</dbReference>
<comment type="caution">
    <text evidence="9">The sequence shown here is derived from an EMBL/GenBank/DDBJ whole genome shotgun (WGS) entry which is preliminary data.</text>
</comment>
<dbReference type="PROSITE" id="PS50109">
    <property type="entry name" value="HIS_KIN"/>
    <property type="match status" value="1"/>
</dbReference>
<evidence type="ECO:0000256" key="1">
    <source>
        <dbReference type="ARBA" id="ARBA00000085"/>
    </source>
</evidence>
<dbReference type="Gene3D" id="3.30.565.10">
    <property type="entry name" value="Histidine kinase-like ATPase, C-terminal domain"/>
    <property type="match status" value="1"/>
</dbReference>
<keyword evidence="9" id="KW-0067">ATP-binding</keyword>
<dbReference type="Pfam" id="PF02518">
    <property type="entry name" value="HATPase_c"/>
    <property type="match status" value="1"/>
</dbReference>
<dbReference type="EC" id="2.7.13.3" evidence="2"/>
<dbReference type="FunFam" id="3.30.565.10:FF:000006">
    <property type="entry name" value="Sensor histidine kinase WalK"/>
    <property type="match status" value="1"/>
</dbReference>
<dbReference type="SMART" id="SM00387">
    <property type="entry name" value="HATPase_c"/>
    <property type="match status" value="1"/>
</dbReference>
<dbReference type="InterPro" id="IPR036097">
    <property type="entry name" value="HisK_dim/P_sf"/>
</dbReference>
<organism evidence="9 10">
    <name type="scientific">Carboxylicivirga sediminis</name>
    <dbReference type="NCBI Taxonomy" id="2006564"/>
    <lineage>
        <taxon>Bacteria</taxon>
        <taxon>Pseudomonadati</taxon>
        <taxon>Bacteroidota</taxon>
        <taxon>Bacteroidia</taxon>
        <taxon>Marinilabiliales</taxon>
        <taxon>Marinilabiliaceae</taxon>
        <taxon>Carboxylicivirga</taxon>
    </lineage>
</organism>
<protein>
    <recommendedName>
        <fullName evidence="2">histidine kinase</fullName>
        <ecNumber evidence="2">2.7.13.3</ecNumber>
    </recommendedName>
</protein>
<proteinExistence type="predicted"/>
<feature type="transmembrane region" description="Helical" evidence="7">
    <location>
        <begin position="170"/>
        <end position="189"/>
    </location>
</feature>
<dbReference type="RefSeq" id="WP_212188563.1">
    <property type="nucleotide sequence ID" value="NZ_JAGTAR010000003.1"/>
</dbReference>
<dbReference type="PANTHER" id="PTHR45453:SF1">
    <property type="entry name" value="PHOSPHATE REGULON SENSOR PROTEIN PHOR"/>
    <property type="match status" value="1"/>
</dbReference>
<evidence type="ECO:0000256" key="6">
    <source>
        <dbReference type="ARBA" id="ARBA00023012"/>
    </source>
</evidence>
<reference evidence="9" key="1">
    <citation type="journal article" date="2018" name="Int. J. Syst. Evol. Microbiol.">
        <title>Carboxylicivirga sediminis sp. nov., isolated from coastal sediment.</title>
        <authorList>
            <person name="Wang F.Q."/>
            <person name="Ren L.H."/>
            <person name="Zou R.J."/>
            <person name="Sun Y.Z."/>
            <person name="Liu X.J."/>
            <person name="Jiang F."/>
            <person name="Liu L.J."/>
        </authorList>
    </citation>
    <scope>NUCLEOTIDE SEQUENCE</scope>
    <source>
        <strain evidence="9">JR1</strain>
    </source>
</reference>
<keyword evidence="4" id="KW-0808">Transferase</keyword>
<dbReference type="PANTHER" id="PTHR45453">
    <property type="entry name" value="PHOSPHATE REGULON SENSOR PROTEIN PHOR"/>
    <property type="match status" value="1"/>
</dbReference>
<feature type="domain" description="Histidine kinase" evidence="8">
    <location>
        <begin position="375"/>
        <end position="593"/>
    </location>
</feature>
<evidence type="ECO:0000256" key="3">
    <source>
        <dbReference type="ARBA" id="ARBA00022553"/>
    </source>
</evidence>
<dbReference type="GO" id="GO:0004721">
    <property type="term" value="F:phosphoprotein phosphatase activity"/>
    <property type="evidence" value="ECO:0007669"/>
    <property type="project" value="TreeGrafter"/>
</dbReference>
<dbReference type="InterPro" id="IPR050351">
    <property type="entry name" value="BphY/WalK/GraS-like"/>
</dbReference>
<keyword evidence="7" id="KW-0472">Membrane</keyword>
<dbReference type="SUPFAM" id="SSF47384">
    <property type="entry name" value="Homodimeric domain of signal transducing histidine kinase"/>
    <property type="match status" value="1"/>
</dbReference>
<evidence type="ECO:0000259" key="8">
    <source>
        <dbReference type="PROSITE" id="PS50109"/>
    </source>
</evidence>
<keyword evidence="7" id="KW-1133">Transmembrane helix</keyword>
<dbReference type="GO" id="GO:0000155">
    <property type="term" value="F:phosphorelay sensor kinase activity"/>
    <property type="evidence" value="ECO:0007669"/>
    <property type="project" value="InterPro"/>
</dbReference>
<keyword evidence="3" id="KW-0597">Phosphoprotein</keyword>
<evidence type="ECO:0000313" key="9">
    <source>
        <dbReference type="EMBL" id="MBR8534664.1"/>
    </source>
</evidence>
<evidence type="ECO:0000256" key="5">
    <source>
        <dbReference type="ARBA" id="ARBA00022777"/>
    </source>
</evidence>
<keyword evidence="10" id="KW-1185">Reference proteome</keyword>
<evidence type="ECO:0000256" key="2">
    <source>
        <dbReference type="ARBA" id="ARBA00012438"/>
    </source>
</evidence>
<gene>
    <name evidence="9" type="ORF">KDU71_03760</name>
</gene>
<dbReference type="InterPro" id="IPR004358">
    <property type="entry name" value="Sig_transdc_His_kin-like_C"/>
</dbReference>
<dbReference type="Gene3D" id="1.10.287.130">
    <property type="match status" value="1"/>
</dbReference>
<sequence>MGFEINFKRKLFLYYYSIFFIVTLSFIVFQYYREKQFKITQLENSLNAITEITNGFLLENDIIANNEIQLVDSLLKILPTVETRLTIIDNDGDVLYDNFVDDYQQMENHLQRPEVQKAIGSSNGAGSNIRQSATTGQDFYYYVHCYNDIFIRAAVVYDIEVKNFLKAEKLFLIFIAFLFLLTWLILSYVTGKMSESITKLKDFALQLRQNKPLAEDYQFPHDELGVIGKEIVSMYTKLMKTKDALSLEKEKLIKHLYVVNDGIGIFSREKISILTNPNFVQYLNLIGEKASLNPEQIFEIKELKKLHKFLDKHLVLRSDIEQQTDLPQAELTVKKSGYYFEIKCIIFPDKSFEIYIRDTTKLEKRKLLKQQMTSNIAHELKTPVASVSGYLETILNNKDIPEEKKDYFINKANKQCSRLTSLIADIVLLNRIEEQEEYYEFSQVAILPLVQEIIDDLDKVVKLQGAEIVLKVDASVIVDGNKSLVGSVFQNLLNNALSYAGENVKIVIDMYHQDDEYYYFSVIDNGTGIPEKHLSRIFERFYRVDSGRSRKMGGTGLGLAIVKHAVSVHKGIVSVKNGANGGAEFYFSLPRYSL</sequence>
<comment type="catalytic activity">
    <reaction evidence="1">
        <text>ATP + protein L-histidine = ADP + protein N-phospho-L-histidine.</text>
        <dbReference type="EC" id="2.7.13.3"/>
    </reaction>
</comment>